<keyword evidence="2" id="KW-0808">Transferase</keyword>
<dbReference type="CDD" id="cd00761">
    <property type="entry name" value="Glyco_tranf_GTA_type"/>
    <property type="match status" value="1"/>
</dbReference>
<name>A0A8H0D2H0_9BACE</name>
<evidence type="ECO:0000313" key="3">
    <source>
        <dbReference type="Proteomes" id="UP000298073"/>
    </source>
</evidence>
<accession>A0A8H0D2H0</accession>
<evidence type="ECO:0000313" key="2">
    <source>
        <dbReference type="EMBL" id="TFU49930.1"/>
    </source>
</evidence>
<feature type="domain" description="Glycosyltransferase 2-like" evidence="1">
    <location>
        <begin position="29"/>
        <end position="58"/>
    </location>
</feature>
<gene>
    <name evidence="2" type="ORF">E4T97_08775</name>
</gene>
<dbReference type="RefSeq" id="WP_135037426.1">
    <property type="nucleotide sequence ID" value="NZ_CAMTBA010000012.1"/>
</dbReference>
<dbReference type="InterPro" id="IPR001173">
    <property type="entry name" value="Glyco_trans_2-like"/>
</dbReference>
<comment type="caution">
    <text evidence="2">The sequence shown here is derived from an EMBL/GenBank/DDBJ whole genome shotgun (WGS) entry which is preliminary data.</text>
</comment>
<dbReference type="GO" id="GO:0016740">
    <property type="term" value="F:transferase activity"/>
    <property type="evidence" value="ECO:0007669"/>
    <property type="project" value="UniProtKB-KW"/>
</dbReference>
<dbReference type="InterPro" id="IPR029044">
    <property type="entry name" value="Nucleotide-diphossugar_trans"/>
</dbReference>
<organism evidence="2 3">
    <name type="scientific">Bacteroides acidifaciens</name>
    <dbReference type="NCBI Taxonomy" id="85831"/>
    <lineage>
        <taxon>Bacteria</taxon>
        <taxon>Pseudomonadati</taxon>
        <taxon>Bacteroidota</taxon>
        <taxon>Bacteroidia</taxon>
        <taxon>Bacteroidales</taxon>
        <taxon>Bacteroidaceae</taxon>
        <taxon>Bacteroides</taxon>
    </lineage>
</organism>
<dbReference type="AlphaFoldDB" id="A0A8H0D2H0"/>
<evidence type="ECO:0000259" key="1">
    <source>
        <dbReference type="Pfam" id="PF00535"/>
    </source>
</evidence>
<dbReference type="Pfam" id="PF00535">
    <property type="entry name" value="Glycos_transf_2"/>
    <property type="match status" value="1"/>
</dbReference>
<dbReference type="Proteomes" id="UP000298073">
    <property type="component" value="Unassembled WGS sequence"/>
</dbReference>
<protein>
    <submittedName>
        <fullName evidence="2">Glycosyltransferase family 2 protein</fullName>
    </submittedName>
</protein>
<dbReference type="SUPFAM" id="SSF53448">
    <property type="entry name" value="Nucleotide-diphospho-sugar transferases"/>
    <property type="match status" value="1"/>
</dbReference>
<sequence length="108" mass="12730">MYYHPPRQVYLCNGDYSHWVGLNNDSLVSVITPIYNVENYLNECIDSLIRQTYTNLEIHQGRLRFSHKELKTEINKEMLTIKGHYSKALILKLKILLSMPFLAKALFR</sequence>
<proteinExistence type="predicted"/>
<dbReference type="EMBL" id="SPPV01000015">
    <property type="protein sequence ID" value="TFU49930.1"/>
    <property type="molecule type" value="Genomic_DNA"/>
</dbReference>
<reference evidence="2 3" key="1">
    <citation type="submission" date="2019-03" db="EMBL/GenBank/DDBJ databases">
        <title>Diversity of the mouse oral microbiome.</title>
        <authorList>
            <person name="Joseph S."/>
            <person name="Aduse-Opoku J."/>
            <person name="Curtis M."/>
            <person name="Wade W."/>
            <person name="Hashim A."/>
        </authorList>
    </citation>
    <scope>NUCLEOTIDE SEQUENCE [LARGE SCALE GENOMIC DNA]</scope>
    <source>
        <strain evidence="2 3">P2318</strain>
    </source>
</reference>
<dbReference type="Gene3D" id="3.90.550.10">
    <property type="entry name" value="Spore Coat Polysaccharide Biosynthesis Protein SpsA, Chain A"/>
    <property type="match status" value="1"/>
</dbReference>